<feature type="compositionally biased region" description="Polar residues" evidence="1">
    <location>
        <begin position="1076"/>
        <end position="1091"/>
    </location>
</feature>
<dbReference type="VEuPathDB" id="CryptoDB:Vbra_11160"/>
<gene>
    <name evidence="2" type="ORF">Vbra_11160</name>
</gene>
<feature type="compositionally biased region" description="Basic and acidic residues" evidence="1">
    <location>
        <begin position="462"/>
        <end position="478"/>
    </location>
</feature>
<feature type="compositionally biased region" description="Basic and acidic residues" evidence="1">
    <location>
        <begin position="853"/>
        <end position="866"/>
    </location>
</feature>
<evidence type="ECO:0000313" key="3">
    <source>
        <dbReference type="Proteomes" id="UP000041254"/>
    </source>
</evidence>
<feature type="compositionally biased region" description="Pro residues" evidence="1">
    <location>
        <begin position="194"/>
        <end position="210"/>
    </location>
</feature>
<feature type="compositionally biased region" description="Low complexity" evidence="1">
    <location>
        <begin position="966"/>
        <end position="980"/>
    </location>
</feature>
<proteinExistence type="predicted"/>
<dbReference type="Proteomes" id="UP000041254">
    <property type="component" value="Unassembled WGS sequence"/>
</dbReference>
<feature type="compositionally biased region" description="Basic and acidic residues" evidence="1">
    <location>
        <begin position="680"/>
        <end position="724"/>
    </location>
</feature>
<dbReference type="OMA" id="HETPMEG"/>
<feature type="compositionally biased region" description="Pro residues" evidence="1">
    <location>
        <begin position="405"/>
        <end position="416"/>
    </location>
</feature>
<protein>
    <submittedName>
        <fullName evidence="2">Uncharacterized protein</fullName>
    </submittedName>
</protein>
<feature type="region of interest" description="Disordered" evidence="1">
    <location>
        <begin position="814"/>
        <end position="1003"/>
    </location>
</feature>
<evidence type="ECO:0000256" key="1">
    <source>
        <dbReference type="SAM" id="MobiDB-lite"/>
    </source>
</evidence>
<feature type="compositionally biased region" description="Polar residues" evidence="1">
    <location>
        <begin position="884"/>
        <end position="896"/>
    </location>
</feature>
<feature type="compositionally biased region" description="Polar residues" evidence="1">
    <location>
        <begin position="910"/>
        <end position="921"/>
    </location>
</feature>
<keyword evidence="3" id="KW-1185">Reference proteome</keyword>
<feature type="region of interest" description="Disordered" evidence="1">
    <location>
        <begin position="37"/>
        <end position="75"/>
    </location>
</feature>
<feature type="compositionally biased region" description="Basic and acidic residues" evidence="1">
    <location>
        <begin position="295"/>
        <end position="306"/>
    </location>
</feature>
<dbReference type="InParanoid" id="A0A0G4EB59"/>
<feature type="compositionally biased region" description="Pro residues" evidence="1">
    <location>
        <begin position="238"/>
        <end position="259"/>
    </location>
</feature>
<feature type="compositionally biased region" description="Basic and acidic residues" evidence="1">
    <location>
        <begin position="422"/>
        <end position="437"/>
    </location>
</feature>
<accession>A0A0G4EB59</accession>
<reference evidence="2 3" key="1">
    <citation type="submission" date="2014-11" db="EMBL/GenBank/DDBJ databases">
        <authorList>
            <person name="Zhu J."/>
            <person name="Qi W."/>
            <person name="Song R."/>
        </authorList>
    </citation>
    <scope>NUCLEOTIDE SEQUENCE [LARGE SCALE GENOMIC DNA]</scope>
</reference>
<dbReference type="AlphaFoldDB" id="A0A0G4EB59"/>
<sequence>MHPAYGEPLVSPLETPLSASSRLEEYIRDFERTAPDLSSCSAAWPPSRPSGPYPVATPSHRRPVSRARSSSSGMSPVHLRDVIETYRTGLTLVLDGLDRCPLARHAHSAVRMQLPCVQTKEKAERLQAAFMCEGVRDEQGRGVKGVMRQLRQQLLDSDMDVDGEGEGEVKECDSCSDPVCEGGGDGDSEGDLPSLPPSPQPQPPPPPLPAPSTSRRMTPSMAGVRTNTDILTDLLARPPSPLPPPILPTHPALQPPLPPLSSQSDGRSSVVVHIHQPTGHVSVGRDDGGQQMDQAVEKDGRKDGSRLVDLPNKGVSGCTGGDDSTEGAKGQSAKKKETGRTDGAPEGPRSPPPAITRQPGNRGDTMTAAGRALEPPPPYESPRVHEAPTVPAPATEMQLSRVADSPPPFSPPPEGPPVKQTEAGEPHRAPDGAEDRPAGLSQLPSPSLPPADGPPADSGAVEGREDTQRRDGDNHETPMEGARLVNRDTVAEVPAAERTSSKDAAVVTPAEWVYSPTSPSVAGLTSHASPIPTKPACVATSGENARLQPSPRPPGLDALMEAMDSPSLAASPGKDLSPPDAVGAMTINAPPRQTVTRAPVAHPAVVRDVNAASQRRAISTPIDDGRGVRSPPSLWNHSRRRTSPSMEPVTLLLPTEANDHTLSDAKAPLPPLPKPRQPRIHPDITQQERKTDRETIMTRGALDRDGHGGRTASARETKMPDSEMRSGGGGGGAGELKHLLTHLCEATRAIQGRTGDELSDRTLRRIVREAREGDGRGEGRALRGAVEGGRDDSSKAILSALSRSLDCLRRLHDLSLPSSSPSSAREAPMRPVFTNQPCPSAAPAARTPIPLPHRIDKMSDAHRSRQGDAAWAATRSDQAVRDPLSQTAYSVASSVSGREASPPSRGHGSGMNNFVPDSSPSYRHRAAADSPLSRASSRRLLIRSSRSCVEASDDGHDATCEPPKTRASARVSPSAVSMRAGEADGRRPAVRQTDEVASARPVSPALAEMAHPRPFDDEIYVHREPTQATFGRRPTHWVYLRPCPSLPMPAPCDPQCSSSNYPPPSGRSLEQDGADASTTQAAWSTLGTQQR</sequence>
<feature type="compositionally biased region" description="Basic and acidic residues" evidence="1">
    <location>
        <begin position="771"/>
        <end position="781"/>
    </location>
</feature>
<feature type="region of interest" description="Disordered" evidence="1">
    <location>
        <begin position="660"/>
        <end position="733"/>
    </location>
</feature>
<feature type="region of interest" description="Disordered" evidence="1">
    <location>
        <begin position="1049"/>
        <end position="1091"/>
    </location>
</feature>
<evidence type="ECO:0000313" key="2">
    <source>
        <dbReference type="EMBL" id="CEL92937.1"/>
    </source>
</evidence>
<dbReference type="EMBL" id="CDMY01000123">
    <property type="protein sequence ID" value="CEL92937.1"/>
    <property type="molecule type" value="Genomic_DNA"/>
</dbReference>
<organism evidence="2 3">
    <name type="scientific">Vitrella brassicaformis (strain CCMP3155)</name>
    <dbReference type="NCBI Taxonomy" id="1169540"/>
    <lineage>
        <taxon>Eukaryota</taxon>
        <taxon>Sar</taxon>
        <taxon>Alveolata</taxon>
        <taxon>Colpodellida</taxon>
        <taxon>Vitrellaceae</taxon>
        <taxon>Vitrella</taxon>
    </lineage>
</organism>
<feature type="region of interest" description="Disordered" evidence="1">
    <location>
        <begin position="234"/>
        <end position="504"/>
    </location>
</feature>
<feature type="compositionally biased region" description="Low complexity" evidence="1">
    <location>
        <begin position="66"/>
        <end position="75"/>
    </location>
</feature>
<feature type="region of interest" description="Disordered" evidence="1">
    <location>
        <begin position="518"/>
        <end position="645"/>
    </location>
</feature>
<name>A0A0G4EB59_VITBC</name>
<feature type="region of interest" description="Disordered" evidence="1">
    <location>
        <begin position="158"/>
        <end position="220"/>
    </location>
</feature>
<feature type="compositionally biased region" description="Low complexity" evidence="1">
    <location>
        <begin position="814"/>
        <end position="823"/>
    </location>
</feature>
<feature type="region of interest" description="Disordered" evidence="1">
    <location>
        <begin position="771"/>
        <end position="792"/>
    </location>
</feature>